<dbReference type="GO" id="GO:0046951">
    <property type="term" value="P:ketone body biosynthetic process"/>
    <property type="evidence" value="ECO:0007669"/>
    <property type="project" value="TreeGrafter"/>
</dbReference>
<evidence type="ECO:0000313" key="6">
    <source>
        <dbReference type="Proteomes" id="UP001241537"/>
    </source>
</evidence>
<dbReference type="PANTHER" id="PTHR42738">
    <property type="entry name" value="HYDROXYMETHYLGLUTARYL-COA LYASE"/>
    <property type="match status" value="1"/>
</dbReference>
<dbReference type="AlphaFoldDB" id="A0AAE4AJ91"/>
<comment type="similarity">
    <text evidence="1">Belongs to the HMG-CoA lyase family.</text>
</comment>
<keyword evidence="3 5" id="KW-0456">Lyase</keyword>
<gene>
    <name evidence="5" type="ORF">J2S20_000212</name>
</gene>
<dbReference type="InterPro" id="IPR013785">
    <property type="entry name" value="Aldolase_TIM"/>
</dbReference>
<feature type="domain" description="Pyruvate carboxyltransferase" evidence="4">
    <location>
        <begin position="5"/>
        <end position="272"/>
    </location>
</feature>
<dbReference type="EMBL" id="JAUSTO010000001">
    <property type="protein sequence ID" value="MDQ0151538.1"/>
    <property type="molecule type" value="Genomic_DNA"/>
</dbReference>
<dbReference type="PANTHER" id="PTHR42738:SF7">
    <property type="entry name" value="HYDROXYMETHYLGLUTARYL-COA LYASE"/>
    <property type="match status" value="1"/>
</dbReference>
<dbReference type="RefSeq" id="WP_307252121.1">
    <property type="nucleotide sequence ID" value="NZ_JAUSTO010000001.1"/>
</dbReference>
<dbReference type="NCBIfam" id="NF004283">
    <property type="entry name" value="PRK05692.1"/>
    <property type="match status" value="1"/>
</dbReference>
<dbReference type="EC" id="4.1.3.4" evidence="5"/>
<dbReference type="InterPro" id="IPR043594">
    <property type="entry name" value="HMGL"/>
</dbReference>
<dbReference type="GO" id="GO:0046872">
    <property type="term" value="F:metal ion binding"/>
    <property type="evidence" value="ECO:0007669"/>
    <property type="project" value="UniProtKB-KW"/>
</dbReference>
<keyword evidence="6" id="KW-1185">Reference proteome</keyword>
<evidence type="ECO:0000256" key="3">
    <source>
        <dbReference type="ARBA" id="ARBA00023239"/>
    </source>
</evidence>
<evidence type="ECO:0000259" key="4">
    <source>
        <dbReference type="PROSITE" id="PS50991"/>
    </source>
</evidence>
<dbReference type="SUPFAM" id="SSF51569">
    <property type="entry name" value="Aldolase"/>
    <property type="match status" value="1"/>
</dbReference>
<evidence type="ECO:0000313" key="5">
    <source>
        <dbReference type="EMBL" id="MDQ0151538.1"/>
    </source>
</evidence>
<dbReference type="Proteomes" id="UP001241537">
    <property type="component" value="Unassembled WGS sequence"/>
</dbReference>
<accession>A0AAE4AJ91</accession>
<dbReference type="GO" id="GO:0006552">
    <property type="term" value="P:L-leucine catabolic process"/>
    <property type="evidence" value="ECO:0007669"/>
    <property type="project" value="TreeGrafter"/>
</dbReference>
<protein>
    <submittedName>
        <fullName evidence="5">Hydroxymethylglutaryl-CoA lyase</fullName>
        <ecNumber evidence="5">4.1.3.4</ecNumber>
    </submittedName>
</protein>
<keyword evidence="2" id="KW-0479">Metal-binding</keyword>
<comment type="caution">
    <text evidence="5">The sequence shown here is derived from an EMBL/GenBank/DDBJ whole genome shotgun (WGS) entry which is preliminary data.</text>
</comment>
<proteinExistence type="inferred from homology"/>
<name>A0AAE4AJ91_9FIRM</name>
<sequence length="302" mass="33257">MDKKIELIEVGPRDGFQNLKEYLPAEKKIEVIEGLIDAGVRHMQITSFVSPKAIPQMKDAKEIASVILKKYPDLDLFALIPNYRGAQTAVEVGMKKVTNVISLSTSHNKANINRTHDESFDELEKIKKEFPMLEVCLDVATAFGCPFEGKYYDVKPLLAFEKRAYDLGIRTMTLCDTVGMADPRQVREFVTASKETFPDVRFEIHIHDTRGMGVVNTLAGIEAGADGVQSTLGGLGGCPFAPGASGNTATEDLVLMLNEMGYDTGIDFDKIVTLAKKEYVEIEGNYSGANLHVDRSLHSCIC</sequence>
<dbReference type="GO" id="GO:0004419">
    <property type="term" value="F:hydroxymethylglutaryl-CoA lyase activity"/>
    <property type="evidence" value="ECO:0007669"/>
    <property type="project" value="UniProtKB-EC"/>
</dbReference>
<organism evidence="5 6">
    <name type="scientific">Moryella indoligenes</name>
    <dbReference type="NCBI Taxonomy" id="371674"/>
    <lineage>
        <taxon>Bacteria</taxon>
        <taxon>Bacillati</taxon>
        <taxon>Bacillota</taxon>
        <taxon>Clostridia</taxon>
        <taxon>Lachnospirales</taxon>
        <taxon>Lachnospiraceae</taxon>
        <taxon>Moryella</taxon>
    </lineage>
</organism>
<evidence type="ECO:0000256" key="2">
    <source>
        <dbReference type="ARBA" id="ARBA00022723"/>
    </source>
</evidence>
<dbReference type="Pfam" id="PF00682">
    <property type="entry name" value="HMGL-like"/>
    <property type="match status" value="1"/>
</dbReference>
<dbReference type="CDD" id="cd07938">
    <property type="entry name" value="DRE_TIM_HMGL"/>
    <property type="match status" value="1"/>
</dbReference>
<dbReference type="Gene3D" id="3.20.20.70">
    <property type="entry name" value="Aldolase class I"/>
    <property type="match status" value="1"/>
</dbReference>
<dbReference type="InterPro" id="IPR000891">
    <property type="entry name" value="PYR_CT"/>
</dbReference>
<dbReference type="PROSITE" id="PS50991">
    <property type="entry name" value="PYR_CT"/>
    <property type="match status" value="1"/>
</dbReference>
<reference evidence="5" key="1">
    <citation type="submission" date="2023-07" db="EMBL/GenBank/DDBJ databases">
        <title>Genomic Encyclopedia of Type Strains, Phase IV (KMG-IV): sequencing the most valuable type-strain genomes for metagenomic binning, comparative biology and taxonomic classification.</title>
        <authorList>
            <person name="Goeker M."/>
        </authorList>
    </citation>
    <scope>NUCLEOTIDE SEQUENCE</scope>
    <source>
        <strain evidence="5">DSM 19659</strain>
    </source>
</reference>
<evidence type="ECO:0000256" key="1">
    <source>
        <dbReference type="ARBA" id="ARBA00009405"/>
    </source>
</evidence>